<dbReference type="GO" id="GO:0009898">
    <property type="term" value="C:cytoplasmic side of plasma membrane"/>
    <property type="evidence" value="ECO:0007669"/>
    <property type="project" value="TreeGrafter"/>
</dbReference>
<dbReference type="Gene3D" id="3.40.50.300">
    <property type="entry name" value="P-loop containing nucleotide triphosphate hydrolases"/>
    <property type="match status" value="1"/>
</dbReference>
<evidence type="ECO:0000313" key="3">
    <source>
        <dbReference type="EMBL" id="NYE20662.1"/>
    </source>
</evidence>
<dbReference type="InterPro" id="IPR050625">
    <property type="entry name" value="ParA/MinD_ATPase"/>
</dbReference>
<dbReference type="Proteomes" id="UP000576969">
    <property type="component" value="Unassembled WGS sequence"/>
</dbReference>
<dbReference type="InterPro" id="IPR002586">
    <property type="entry name" value="CobQ/CobB/MinD/ParA_Nub-bd_dom"/>
</dbReference>
<dbReference type="PANTHER" id="PTHR43384">
    <property type="entry name" value="SEPTUM SITE-DETERMINING PROTEIN MIND HOMOLOG, CHLOROPLASTIC-RELATED"/>
    <property type="match status" value="1"/>
</dbReference>
<dbReference type="GO" id="GO:0016887">
    <property type="term" value="F:ATP hydrolysis activity"/>
    <property type="evidence" value="ECO:0007669"/>
    <property type="project" value="TreeGrafter"/>
</dbReference>
<keyword evidence="4" id="KW-1185">Reference proteome</keyword>
<keyword evidence="3" id="KW-0969">Cilium</keyword>
<dbReference type="InterPro" id="IPR027417">
    <property type="entry name" value="P-loop_NTPase"/>
</dbReference>
<feature type="domain" description="CobQ/CobB/MinD/ParA nucleotide binding" evidence="2">
    <location>
        <begin position="354"/>
        <end position="562"/>
    </location>
</feature>
<reference evidence="3 4" key="1">
    <citation type="submission" date="2020-07" db="EMBL/GenBank/DDBJ databases">
        <title>Sequencing the genomes of 1000 actinobacteria strains.</title>
        <authorList>
            <person name="Klenk H.-P."/>
        </authorList>
    </citation>
    <scope>NUCLEOTIDE SEQUENCE [LARGE SCALE GENOMIC DNA]</scope>
    <source>
        <strain evidence="3 4">DSM 24662</strain>
    </source>
</reference>
<keyword evidence="3" id="KW-0282">Flagellum</keyword>
<sequence>MTPERPDQNPDDAENGVLADTGSIDTTKFDLLGGSTEQVEVSFPIASEDDDLDDDVIGDEVALDVDFLDTETAEAEIIDTGAVDAPAGQADAGYDVIDAELVDTGSFDPIAPGDRPGGETPIEQSVADAGDVAQAGVADEVADGAVAEPEVDDMLDPEIASDADAERPGDEGQPDAEAEENGPTIETAELDALIAGAIAAHPRGERTTRETGTGTGATPTDAAAEAAEASRAASTHSAAPSPSPATRWEAHHPERPDRVRAVERTQMRPEISLTSKRLGEFEANRESADLLTPDRLLDPHQVVKPEPEGMWQHLIYTISGKRIHLGDSKRAQARKELDRRIAAPLTGGARFVPVVSRKGGVGKTTVTTLLGMALADARDDRIIAVDANPDRGTLADRVSRASGKTVRDLVRARAEVSGYADISSIVARDETRLDVLASDSDPRVSEAFSDRDYHDVARIAAHYYSIVLTDTGTGIVHSVMSATLDRADQLVIVAGLSVDEARLASETITWLETNGYAERVRNAVVVLNHARPGAPIVRAGELEAHFRSRVRAVVQIPYDPHIAAGSAIAFRDLQPATRLAARELAATVVEGLRALAVAA</sequence>
<keyword evidence="3" id="KW-0966">Cell projection</keyword>
<gene>
    <name evidence="3" type="ORF">BJ991_002690</name>
</gene>
<dbReference type="GO" id="GO:0005524">
    <property type="term" value="F:ATP binding"/>
    <property type="evidence" value="ECO:0007669"/>
    <property type="project" value="TreeGrafter"/>
</dbReference>
<feature type="compositionally biased region" description="Low complexity" evidence="1">
    <location>
        <begin position="210"/>
        <end position="247"/>
    </location>
</feature>
<proteinExistence type="predicted"/>
<organism evidence="3 4">
    <name type="scientific">Microbacterium immunditiarum</name>
    <dbReference type="NCBI Taxonomy" id="337480"/>
    <lineage>
        <taxon>Bacteria</taxon>
        <taxon>Bacillati</taxon>
        <taxon>Actinomycetota</taxon>
        <taxon>Actinomycetes</taxon>
        <taxon>Micrococcales</taxon>
        <taxon>Microbacteriaceae</taxon>
        <taxon>Microbacterium</taxon>
    </lineage>
</organism>
<dbReference type="Pfam" id="PF01656">
    <property type="entry name" value="CbiA"/>
    <property type="match status" value="1"/>
</dbReference>
<feature type="region of interest" description="Disordered" evidence="1">
    <location>
        <begin position="199"/>
        <end position="258"/>
    </location>
</feature>
<name>A0A7Y9KIK4_9MICO</name>
<accession>A0A7Y9KIK4</accession>
<dbReference type="EMBL" id="JACCBV010000001">
    <property type="protein sequence ID" value="NYE20662.1"/>
    <property type="molecule type" value="Genomic_DNA"/>
</dbReference>
<dbReference type="SUPFAM" id="SSF52540">
    <property type="entry name" value="P-loop containing nucleoside triphosphate hydrolases"/>
    <property type="match status" value="1"/>
</dbReference>
<dbReference type="PANTHER" id="PTHR43384:SF14">
    <property type="entry name" value="ESX-1 SECRETION-ASSOCIATED PROTEIN ESPI"/>
    <property type="match status" value="1"/>
</dbReference>
<evidence type="ECO:0000256" key="1">
    <source>
        <dbReference type="SAM" id="MobiDB-lite"/>
    </source>
</evidence>
<dbReference type="RefSeq" id="WP_179490768.1">
    <property type="nucleotide sequence ID" value="NZ_JACCBV010000001.1"/>
</dbReference>
<comment type="caution">
    <text evidence="3">The sequence shown here is derived from an EMBL/GenBank/DDBJ whole genome shotgun (WGS) entry which is preliminary data.</text>
</comment>
<dbReference type="GO" id="GO:0005829">
    <property type="term" value="C:cytosol"/>
    <property type="evidence" value="ECO:0007669"/>
    <property type="project" value="TreeGrafter"/>
</dbReference>
<feature type="region of interest" description="Disordered" evidence="1">
    <location>
        <begin position="1"/>
        <end position="23"/>
    </location>
</feature>
<protein>
    <submittedName>
        <fullName evidence="3">MinD-like ATPase involved in chromosome partitioning or flagellar assembly</fullName>
    </submittedName>
</protein>
<dbReference type="GO" id="GO:0051782">
    <property type="term" value="P:negative regulation of cell division"/>
    <property type="evidence" value="ECO:0007669"/>
    <property type="project" value="TreeGrafter"/>
</dbReference>
<dbReference type="AlphaFoldDB" id="A0A7Y9KIK4"/>
<feature type="region of interest" description="Disordered" evidence="1">
    <location>
        <begin position="162"/>
        <end position="182"/>
    </location>
</feature>
<feature type="compositionally biased region" description="Basic and acidic residues" evidence="1">
    <location>
        <begin position="248"/>
        <end position="258"/>
    </location>
</feature>
<evidence type="ECO:0000259" key="2">
    <source>
        <dbReference type="Pfam" id="PF01656"/>
    </source>
</evidence>
<evidence type="ECO:0000313" key="4">
    <source>
        <dbReference type="Proteomes" id="UP000576969"/>
    </source>
</evidence>